<feature type="region of interest" description="Disordered" evidence="1">
    <location>
        <begin position="46"/>
        <end position="68"/>
    </location>
</feature>
<dbReference type="EMBL" id="BBRZ01000077">
    <property type="protein sequence ID" value="GAM58195.1"/>
    <property type="molecule type" value="Genomic_DNA"/>
</dbReference>
<reference evidence="2 3" key="2">
    <citation type="submission" date="2015-01" db="EMBL/GenBank/DDBJ databases">
        <authorList>
            <consortium name="NBRP consortium"/>
            <person name="Sawabe T."/>
            <person name="Meirelles P."/>
            <person name="Feng G."/>
            <person name="Sayaka M."/>
            <person name="Hattori M."/>
            <person name="Ohkuma M."/>
        </authorList>
    </citation>
    <scope>NUCLEOTIDE SEQUENCE [LARGE SCALE GENOMIC DNA]</scope>
    <source>
        <strain evidence="3">JCM 19231</strain>
    </source>
</reference>
<gene>
    <name evidence="2" type="ORF">JCM19231_4092</name>
</gene>
<proteinExistence type="predicted"/>
<protein>
    <submittedName>
        <fullName evidence="2">Uncharacterized protein</fullName>
    </submittedName>
</protein>
<name>A0A0B8NUH9_9VIBR</name>
<accession>A0A0B8NUH9</accession>
<feature type="compositionally biased region" description="Polar residues" evidence="1">
    <location>
        <begin position="53"/>
        <end position="68"/>
    </location>
</feature>
<evidence type="ECO:0000313" key="3">
    <source>
        <dbReference type="Proteomes" id="UP000031671"/>
    </source>
</evidence>
<comment type="caution">
    <text evidence="2">The sequence shown here is derived from an EMBL/GenBank/DDBJ whole genome shotgun (WGS) entry which is preliminary data.</text>
</comment>
<reference evidence="2 3" key="1">
    <citation type="submission" date="2015-01" db="EMBL/GenBank/DDBJ databases">
        <title>Vibrio sp. C1 JCM 19231 whole genome shotgun sequence.</title>
        <authorList>
            <person name="Sawabe T."/>
            <person name="Meirelles P."/>
            <person name="Feng G."/>
            <person name="Sayaka M."/>
            <person name="Hattori M."/>
            <person name="Ohkuma M."/>
        </authorList>
    </citation>
    <scope>NUCLEOTIDE SEQUENCE [LARGE SCALE GENOMIC DNA]</scope>
    <source>
        <strain evidence="3">JCM 19231</strain>
    </source>
</reference>
<organism evidence="2 3">
    <name type="scientific">Vibrio ishigakensis</name>
    <dbReference type="NCBI Taxonomy" id="1481914"/>
    <lineage>
        <taxon>Bacteria</taxon>
        <taxon>Pseudomonadati</taxon>
        <taxon>Pseudomonadota</taxon>
        <taxon>Gammaproteobacteria</taxon>
        <taxon>Vibrionales</taxon>
        <taxon>Vibrionaceae</taxon>
        <taxon>Vibrio</taxon>
    </lineage>
</organism>
<evidence type="ECO:0000256" key="1">
    <source>
        <dbReference type="SAM" id="MobiDB-lite"/>
    </source>
</evidence>
<dbReference type="AlphaFoldDB" id="A0A0B8NUH9"/>
<sequence length="149" mass="16617">MALFVTKENQDIERVVFEVSGDIAIWSGQAATHASQPDDFGTKVEEDIHEQRGSSWNPTPISGKSVEPDTNSIGEWIVWIDDGEGDAIDYPGYATQLEAIEFAGIDQSKLLKTYELDAEWDKVESFWLSESNQSATTFNSSFFGRSNNQ</sequence>
<keyword evidence="3" id="KW-1185">Reference proteome</keyword>
<evidence type="ECO:0000313" key="2">
    <source>
        <dbReference type="EMBL" id="GAM58195.1"/>
    </source>
</evidence>
<dbReference type="Proteomes" id="UP000031671">
    <property type="component" value="Unassembled WGS sequence"/>
</dbReference>